<dbReference type="InterPro" id="IPR000713">
    <property type="entry name" value="Mur_ligase_N"/>
</dbReference>
<dbReference type="RefSeq" id="WP_095980017.1">
    <property type="nucleotide sequence ID" value="NZ_CP022163.1"/>
</dbReference>
<protein>
    <submittedName>
        <fullName evidence="10">UDP-N-acetylmuramate:L-alanyl-gamma-D-glutamyl-meso-diaminopimelate ligase</fullName>
    </submittedName>
</protein>
<dbReference type="GO" id="GO:0051301">
    <property type="term" value="P:cell division"/>
    <property type="evidence" value="ECO:0007669"/>
    <property type="project" value="UniProtKB-KW"/>
</dbReference>
<dbReference type="KEGG" id="mbd:MEBOL_005190"/>
<evidence type="ECO:0000256" key="7">
    <source>
        <dbReference type="ARBA" id="ARBA00023306"/>
    </source>
</evidence>
<evidence type="ECO:0000256" key="5">
    <source>
        <dbReference type="ARBA" id="ARBA00022960"/>
    </source>
</evidence>
<dbReference type="Gene3D" id="3.40.1190.10">
    <property type="entry name" value="Mur-like, catalytic domain"/>
    <property type="match status" value="1"/>
</dbReference>
<evidence type="ECO:0000256" key="4">
    <source>
        <dbReference type="ARBA" id="ARBA00022840"/>
    </source>
</evidence>
<evidence type="ECO:0000256" key="6">
    <source>
        <dbReference type="ARBA" id="ARBA00022984"/>
    </source>
</evidence>
<dbReference type="InterPro" id="IPR050061">
    <property type="entry name" value="MurCDEF_pg_biosynth"/>
</dbReference>
<keyword evidence="8" id="KW-0961">Cell wall biogenesis/degradation</keyword>
<keyword evidence="7" id="KW-0131">Cell cycle</keyword>
<feature type="domain" description="Rhodanese" evidence="9">
    <location>
        <begin position="92"/>
        <end position="169"/>
    </location>
</feature>
<evidence type="ECO:0000256" key="2">
    <source>
        <dbReference type="ARBA" id="ARBA00022618"/>
    </source>
</evidence>
<dbReference type="SUPFAM" id="SSF51984">
    <property type="entry name" value="MurCD N-terminal domain"/>
    <property type="match status" value="1"/>
</dbReference>
<dbReference type="SUPFAM" id="SSF53623">
    <property type="entry name" value="MurD-like peptide ligases, catalytic domain"/>
    <property type="match status" value="1"/>
</dbReference>
<dbReference type="Pfam" id="PF08245">
    <property type="entry name" value="Mur_ligase_M"/>
    <property type="match status" value="1"/>
</dbReference>
<dbReference type="PANTHER" id="PTHR43445:SF5">
    <property type="entry name" value="UDP-N-ACETYLMURAMATE--L-ALANYL-GAMMA-D-GLUTAMYL-MESO-2,6-DIAMINOHEPTANDIOATE LIGASE"/>
    <property type="match status" value="1"/>
</dbReference>
<keyword evidence="1 10" id="KW-0436">Ligase</keyword>
<dbReference type="SUPFAM" id="SSF53244">
    <property type="entry name" value="MurD-like peptide ligases, peptide-binding domain"/>
    <property type="match status" value="1"/>
</dbReference>
<dbReference type="OrthoDB" id="9804126at2"/>
<accession>A0A250IL97</accession>
<evidence type="ECO:0000313" key="10">
    <source>
        <dbReference type="EMBL" id="ATB31726.1"/>
    </source>
</evidence>
<keyword evidence="2" id="KW-0132">Cell division</keyword>
<dbReference type="GO" id="GO:0009252">
    <property type="term" value="P:peptidoglycan biosynthetic process"/>
    <property type="evidence" value="ECO:0007669"/>
    <property type="project" value="UniProtKB-KW"/>
</dbReference>
<dbReference type="Gene3D" id="3.40.50.720">
    <property type="entry name" value="NAD(P)-binding Rossmann-like Domain"/>
    <property type="match status" value="1"/>
</dbReference>
<name>A0A250IL97_9BACT</name>
<dbReference type="Pfam" id="PF02875">
    <property type="entry name" value="Mur_ligase_C"/>
    <property type="match status" value="1"/>
</dbReference>
<dbReference type="InterPro" id="IPR036565">
    <property type="entry name" value="Mur-like_cat_sf"/>
</dbReference>
<dbReference type="Pfam" id="PF01225">
    <property type="entry name" value="Mur_ligase"/>
    <property type="match status" value="1"/>
</dbReference>
<evidence type="ECO:0000313" key="11">
    <source>
        <dbReference type="Proteomes" id="UP000217289"/>
    </source>
</evidence>
<dbReference type="InterPro" id="IPR005757">
    <property type="entry name" value="Mpl"/>
</dbReference>
<dbReference type="GO" id="GO:0071555">
    <property type="term" value="P:cell wall organization"/>
    <property type="evidence" value="ECO:0007669"/>
    <property type="project" value="UniProtKB-KW"/>
</dbReference>
<dbReference type="InterPro" id="IPR001763">
    <property type="entry name" value="Rhodanese-like_dom"/>
</dbReference>
<dbReference type="Proteomes" id="UP000217289">
    <property type="component" value="Chromosome"/>
</dbReference>
<evidence type="ECO:0000256" key="8">
    <source>
        <dbReference type="ARBA" id="ARBA00023316"/>
    </source>
</evidence>
<dbReference type="Gene3D" id="3.90.190.20">
    <property type="entry name" value="Mur ligase, C-terminal domain"/>
    <property type="match status" value="1"/>
</dbReference>
<dbReference type="GO" id="GO:0016881">
    <property type="term" value="F:acid-amino acid ligase activity"/>
    <property type="evidence" value="ECO:0007669"/>
    <property type="project" value="InterPro"/>
</dbReference>
<evidence type="ECO:0000256" key="1">
    <source>
        <dbReference type="ARBA" id="ARBA00022598"/>
    </source>
</evidence>
<sequence length="488" mass="53123">MADDNGNVLDTLSPGAVRRIHLVGVAGTGMGSFAGMLKSAGYDVTGSDENVYPPMSDMLRAWDIQALTPYKPENLDVARPDLVIIGNVIRRVNPEASAVRERRLPQMSFPAALGSLFLEHAHSVVVAGTHGKTTTSSLMAHVLVEAGKDPSFLVGGVTQNYSGNYRVGKGPHFVVEGDEYDTAYWDKGSKFLHYRPRTAILTSVEFDHADIFRDLPHYEATFDKFVRLIPPDGRLVVCAAYPNAVKLAQACPGQVITYVGREGAEADYTPRHVQFGPDGARFEVVERGAVLGSVLLPMSGLHNVENTLSVIAAARGLGLSFEEIARGLATFRGVKRRQEVRAEVGGMLVVDDFAHHPTAVRETIAAIRHRYPERRLWAIFEPRSNTSRRNIHQEDYAHSFTGASRASLKVPERHDKVPSGEELDVPRVTQALEAQGIAADFASDVPTLVERVAREAQPGDVLLVMSNGAFGGFIDKLLTALRARVGEG</sequence>
<dbReference type="InterPro" id="IPR004101">
    <property type="entry name" value="Mur_ligase_C"/>
</dbReference>
<evidence type="ECO:0000256" key="3">
    <source>
        <dbReference type="ARBA" id="ARBA00022741"/>
    </source>
</evidence>
<dbReference type="EMBL" id="CP022163">
    <property type="protein sequence ID" value="ATB31726.1"/>
    <property type="molecule type" value="Genomic_DNA"/>
</dbReference>
<dbReference type="GO" id="GO:0008360">
    <property type="term" value="P:regulation of cell shape"/>
    <property type="evidence" value="ECO:0007669"/>
    <property type="project" value="UniProtKB-KW"/>
</dbReference>
<dbReference type="GO" id="GO:0005524">
    <property type="term" value="F:ATP binding"/>
    <property type="evidence" value="ECO:0007669"/>
    <property type="project" value="UniProtKB-KW"/>
</dbReference>
<reference evidence="10 11" key="1">
    <citation type="submission" date="2017-06" db="EMBL/GenBank/DDBJ databases">
        <authorList>
            <person name="Kim H.J."/>
            <person name="Triplett B.A."/>
        </authorList>
    </citation>
    <scope>NUCLEOTIDE SEQUENCE [LARGE SCALE GENOMIC DNA]</scope>
    <source>
        <strain evidence="10 11">DSM 14713</strain>
    </source>
</reference>
<dbReference type="InterPro" id="IPR013221">
    <property type="entry name" value="Mur_ligase_cen"/>
</dbReference>
<keyword evidence="11" id="KW-1185">Reference proteome</keyword>
<keyword evidence="4" id="KW-0067">ATP-binding</keyword>
<keyword evidence="5" id="KW-0133">Cell shape</keyword>
<dbReference type="PANTHER" id="PTHR43445">
    <property type="entry name" value="UDP-N-ACETYLMURAMATE--L-ALANINE LIGASE-RELATED"/>
    <property type="match status" value="1"/>
</dbReference>
<evidence type="ECO:0000259" key="9">
    <source>
        <dbReference type="PROSITE" id="PS50206"/>
    </source>
</evidence>
<proteinExistence type="predicted"/>
<organism evidence="10 11">
    <name type="scientific">Melittangium boletus DSM 14713</name>
    <dbReference type="NCBI Taxonomy" id="1294270"/>
    <lineage>
        <taxon>Bacteria</taxon>
        <taxon>Pseudomonadati</taxon>
        <taxon>Myxococcota</taxon>
        <taxon>Myxococcia</taxon>
        <taxon>Myxococcales</taxon>
        <taxon>Cystobacterineae</taxon>
        <taxon>Archangiaceae</taxon>
        <taxon>Melittangium</taxon>
    </lineage>
</organism>
<keyword evidence="3" id="KW-0547">Nucleotide-binding</keyword>
<dbReference type="InterPro" id="IPR036615">
    <property type="entry name" value="Mur_ligase_C_dom_sf"/>
</dbReference>
<dbReference type="AlphaFoldDB" id="A0A250IL97"/>
<keyword evidence="6" id="KW-0573">Peptidoglycan synthesis</keyword>
<gene>
    <name evidence="10" type="ORF">MEBOL_005190</name>
</gene>
<dbReference type="NCBIfam" id="TIGR01081">
    <property type="entry name" value="mpl"/>
    <property type="match status" value="1"/>
</dbReference>
<dbReference type="PROSITE" id="PS50206">
    <property type="entry name" value="RHODANESE_3"/>
    <property type="match status" value="1"/>
</dbReference>